<evidence type="ECO:0000256" key="8">
    <source>
        <dbReference type="PIRNR" id="PIRNR006630"/>
    </source>
</evidence>
<feature type="binding site" evidence="7">
    <location>
        <position position="493"/>
    </location>
    <ligand>
        <name>ATP</name>
        <dbReference type="ChEBI" id="CHEBI:30616"/>
    </ligand>
</feature>
<dbReference type="InterPro" id="IPR014445">
    <property type="entry name" value="Gln-dep_NAD_synthase"/>
</dbReference>
<dbReference type="CDD" id="cd00553">
    <property type="entry name" value="NAD_synthase"/>
    <property type="match status" value="1"/>
</dbReference>
<dbReference type="InterPro" id="IPR003010">
    <property type="entry name" value="C-N_Hydrolase"/>
</dbReference>
<feature type="binding site" evidence="7">
    <location>
        <begin position="503"/>
        <end position="506"/>
    </location>
    <ligand>
        <name>deamido-NAD(+)</name>
        <dbReference type="ChEBI" id="CHEBI:58437"/>
        <note>ligand shared between two neighboring subunits</note>
    </ligand>
</feature>
<dbReference type="Pfam" id="PF02540">
    <property type="entry name" value="NAD_synthase"/>
    <property type="match status" value="1"/>
</dbReference>
<evidence type="ECO:0000313" key="11">
    <source>
        <dbReference type="EMBL" id="MDN3591847.1"/>
    </source>
</evidence>
<feature type="binding site" evidence="7">
    <location>
        <position position="498"/>
    </location>
    <ligand>
        <name>deamido-NAD(+)</name>
        <dbReference type="ChEBI" id="CHEBI:58437"/>
        <note>ligand shared between two neighboring subunits</note>
    </ligand>
</feature>
<name>A0ABT8BK49_9HYPH</name>
<sequence>MSSPSPAPPTQAVPDQNFRSLYAHGFARVAACTGRTHPSDPAANAEAVLALARDCDARGAALAVFSELGLSGYAIEDLLLQSTVLDAVEAAVETVRAGSERLSPVLVVGAPLRWGHRLYNCALAIHRGRVLGVVPKSYLPNYREFYEKRHFASGVGITGETIRVAGYSVPFGIDLLFAAEDLTGFVLGLEVCEDLWVAASPGMDLALAGATVLANLSGSPITVGRAESRALLSRAASMRGLCAYVYAAAGMGESTTDLSWDGQTSIDELGERLAEGARFACRPVVTLADIDLDRLAQERLQAGSFDDNARARATIGRRIAFRLDPPPGDLGFIRRVERFPFVPADPARLAQDCYEAYNIQVAGLAQRLEATGTKKAVIGVSGGLDSTHALIVVAQAFDRLGLPRKDILAYTLPGFATSDETKANAHALMAALGTTAREIDIRDTATKMLADMGHPFGRGEPVYDVTFENVQAGLRTDYLFRLANQQGGIVIGTGDLSELALGWCTYGVGDQMSHYGVNAGVPKTLIQHLIRWVVGTGQFTPDVNATLEAILGTEISPELVPVEAGARPQSTQDVIGPYALQDFNLFHILRYGFRPSKIAFLALHAWGDAGAGAWPQDYPDDERRAYALPEIRAWLGLFLKRFFGFSQFKRSAMPNGPKVSAGGALSPRGDWRAPSDGTARVWLDELERNVPAA</sequence>
<feature type="binding site" evidence="7">
    <location>
        <position position="219"/>
    </location>
    <ligand>
        <name>L-glutamine</name>
        <dbReference type="ChEBI" id="CHEBI:58359"/>
    </ligand>
</feature>
<dbReference type="HAMAP" id="MF_02090">
    <property type="entry name" value="NadE_glutamine_dep"/>
    <property type="match status" value="1"/>
</dbReference>
<feature type="active site" description="Proton acceptor; for glutaminase activity" evidence="7">
    <location>
        <position position="67"/>
    </location>
</feature>
<feature type="binding site" evidence="7">
    <location>
        <position position="649"/>
    </location>
    <ligand>
        <name>deamido-NAD(+)</name>
        <dbReference type="ChEBI" id="CHEBI:58437"/>
        <note>ligand shared between two neighboring subunits</note>
    </ligand>
</feature>
<feature type="domain" description="CN hydrolase" evidence="10">
    <location>
        <begin position="27"/>
        <end position="292"/>
    </location>
</feature>
<protein>
    <recommendedName>
        <fullName evidence="7 8">Glutamine-dependent NAD(+) synthetase</fullName>
        <ecNumber evidence="7 8">6.3.5.1</ecNumber>
    </recommendedName>
    <alternativeName>
        <fullName evidence="7 8">NAD(+) synthase [glutamine-hydrolyzing]</fullName>
    </alternativeName>
</protein>
<dbReference type="PROSITE" id="PS50263">
    <property type="entry name" value="CN_HYDROLASE"/>
    <property type="match status" value="1"/>
</dbReference>
<dbReference type="Gene3D" id="3.40.50.620">
    <property type="entry name" value="HUPs"/>
    <property type="match status" value="1"/>
</dbReference>
<dbReference type="Gene3D" id="3.60.110.10">
    <property type="entry name" value="Carbon-nitrogen hydrolase"/>
    <property type="match status" value="1"/>
</dbReference>
<keyword evidence="5 7" id="KW-0067">ATP-binding</keyword>
<proteinExistence type="inferred from homology"/>
<feature type="region of interest" description="Disordered" evidence="9">
    <location>
        <begin position="655"/>
        <end position="676"/>
    </location>
</feature>
<keyword evidence="3 7" id="KW-0436">Ligase</keyword>
<dbReference type="InterPro" id="IPR036526">
    <property type="entry name" value="C-N_Hydrolase_sf"/>
</dbReference>
<accession>A0ABT8BK49</accession>
<dbReference type="Gene3D" id="1.10.10.1140">
    <property type="entry name" value="Glutamine-dependent NAD+ synthetase, C-terminal domain"/>
    <property type="match status" value="1"/>
</dbReference>
<gene>
    <name evidence="7" type="primary">nadE</name>
    <name evidence="11" type="ORF">QWZ12_14680</name>
</gene>
<dbReference type="PIRSF" id="PIRSF006630">
    <property type="entry name" value="NADS_GAT"/>
    <property type="match status" value="1"/>
</dbReference>
<dbReference type="SUPFAM" id="SSF52402">
    <property type="entry name" value="Adenine nucleotide alpha hydrolases-like"/>
    <property type="match status" value="1"/>
</dbReference>
<comment type="caution">
    <text evidence="11">The sequence shown here is derived from an EMBL/GenBank/DDBJ whole genome shotgun (WGS) entry which is preliminary data.</text>
</comment>
<keyword evidence="12" id="KW-1185">Reference proteome</keyword>
<dbReference type="Pfam" id="PF00795">
    <property type="entry name" value="CN_hydrolase"/>
    <property type="match status" value="1"/>
</dbReference>
<feature type="active site" description="For glutaminase activity" evidence="7">
    <location>
        <position position="136"/>
    </location>
</feature>
<organism evidence="11 12">
    <name type="scientific">Methylobacterium adhaesivum</name>
    <dbReference type="NCBI Taxonomy" id="333297"/>
    <lineage>
        <taxon>Bacteria</taxon>
        <taxon>Pseudomonadati</taxon>
        <taxon>Pseudomonadota</taxon>
        <taxon>Alphaproteobacteria</taxon>
        <taxon>Hyphomicrobiales</taxon>
        <taxon>Methylobacteriaceae</taxon>
        <taxon>Methylobacterium</taxon>
    </lineage>
</organism>
<dbReference type="NCBIfam" id="NF002730">
    <property type="entry name" value="PRK02628.1"/>
    <property type="match status" value="1"/>
</dbReference>
<keyword evidence="6 7" id="KW-0520">NAD</keyword>
<dbReference type="InterPro" id="IPR003694">
    <property type="entry name" value="NAD_synthase"/>
</dbReference>
<evidence type="ECO:0000313" key="12">
    <source>
        <dbReference type="Proteomes" id="UP001224644"/>
    </source>
</evidence>
<evidence type="ECO:0000256" key="2">
    <source>
        <dbReference type="ARBA" id="ARBA00007145"/>
    </source>
</evidence>
<dbReference type="EMBL" id="JAUFPX010000013">
    <property type="protein sequence ID" value="MDN3591847.1"/>
    <property type="molecule type" value="Genomic_DNA"/>
</dbReference>
<evidence type="ECO:0000259" key="10">
    <source>
        <dbReference type="PROSITE" id="PS50263"/>
    </source>
</evidence>
<dbReference type="RefSeq" id="WP_290346187.1">
    <property type="nucleotide sequence ID" value="NZ_JAUFPX010000013.1"/>
</dbReference>
<evidence type="ECO:0000256" key="3">
    <source>
        <dbReference type="ARBA" id="ARBA00022598"/>
    </source>
</evidence>
<evidence type="ECO:0000256" key="4">
    <source>
        <dbReference type="ARBA" id="ARBA00022741"/>
    </source>
</evidence>
<feature type="binding site" evidence="7">
    <location>
        <position position="225"/>
    </location>
    <ligand>
        <name>L-glutamine</name>
        <dbReference type="ChEBI" id="CHEBI:58359"/>
    </ligand>
</feature>
<dbReference type="Proteomes" id="UP001224644">
    <property type="component" value="Unassembled WGS sequence"/>
</dbReference>
<comment type="similarity">
    <text evidence="2 7 8">In the C-terminal section; belongs to the NAD synthetase family.</text>
</comment>
<feature type="binding site" evidence="7">
    <location>
        <begin position="379"/>
        <end position="386"/>
    </location>
    <ligand>
        <name>ATP</name>
        <dbReference type="ChEBI" id="CHEBI:30616"/>
    </ligand>
</feature>
<dbReference type="SUPFAM" id="SSF56317">
    <property type="entry name" value="Carbon-nitrogen hydrolase"/>
    <property type="match status" value="1"/>
</dbReference>
<dbReference type="InterPro" id="IPR014729">
    <property type="entry name" value="Rossmann-like_a/b/a_fold"/>
</dbReference>
<feature type="binding site" evidence="7">
    <location>
        <position position="142"/>
    </location>
    <ligand>
        <name>L-glutamine</name>
        <dbReference type="ChEBI" id="CHEBI:58359"/>
    </ligand>
</feature>
<dbReference type="GO" id="GO:0008795">
    <property type="term" value="F:NAD+ synthase activity"/>
    <property type="evidence" value="ECO:0007669"/>
    <property type="project" value="UniProtKB-EC"/>
</dbReference>
<comment type="catalytic activity">
    <reaction evidence="7 8">
        <text>deamido-NAD(+) + L-glutamine + ATP + H2O = L-glutamate + AMP + diphosphate + NAD(+) + H(+)</text>
        <dbReference type="Rhea" id="RHEA:24384"/>
        <dbReference type="ChEBI" id="CHEBI:15377"/>
        <dbReference type="ChEBI" id="CHEBI:15378"/>
        <dbReference type="ChEBI" id="CHEBI:29985"/>
        <dbReference type="ChEBI" id="CHEBI:30616"/>
        <dbReference type="ChEBI" id="CHEBI:33019"/>
        <dbReference type="ChEBI" id="CHEBI:57540"/>
        <dbReference type="ChEBI" id="CHEBI:58359"/>
        <dbReference type="ChEBI" id="CHEBI:58437"/>
        <dbReference type="ChEBI" id="CHEBI:456215"/>
        <dbReference type="EC" id="6.3.5.1"/>
    </reaction>
</comment>
<dbReference type="EC" id="6.3.5.1" evidence="7 8"/>
<keyword evidence="4 7" id="KW-0547">Nucleotide-binding</keyword>
<dbReference type="PANTHER" id="PTHR23090:SF9">
    <property type="entry name" value="GLUTAMINE-DEPENDENT NAD(+) SYNTHETASE"/>
    <property type="match status" value="1"/>
</dbReference>
<comment type="pathway">
    <text evidence="1 7 8">Cofactor biosynthesis; NAD(+) biosynthesis; NAD(+) from deamido-NAD(+) (L-Gln route): step 1/1.</text>
</comment>
<evidence type="ECO:0000256" key="1">
    <source>
        <dbReference type="ARBA" id="ARBA00005188"/>
    </source>
</evidence>
<dbReference type="PANTHER" id="PTHR23090">
    <property type="entry name" value="NH 3 /GLUTAMINE-DEPENDENT NAD + SYNTHETASE"/>
    <property type="match status" value="1"/>
</dbReference>
<evidence type="ECO:0000256" key="5">
    <source>
        <dbReference type="ARBA" id="ARBA00022840"/>
    </source>
</evidence>
<evidence type="ECO:0000256" key="7">
    <source>
        <dbReference type="HAMAP-Rule" id="MF_02090"/>
    </source>
</evidence>
<feature type="binding site" evidence="7">
    <location>
        <position position="469"/>
    </location>
    <ligand>
        <name>deamido-NAD(+)</name>
        <dbReference type="ChEBI" id="CHEBI:58437"/>
        <note>ligand shared between two neighboring subunits</note>
    </ligand>
</feature>
<evidence type="ECO:0000256" key="9">
    <source>
        <dbReference type="SAM" id="MobiDB-lite"/>
    </source>
</evidence>
<dbReference type="CDD" id="cd07570">
    <property type="entry name" value="GAT_Gln-NAD-synth"/>
    <property type="match status" value="1"/>
</dbReference>
<dbReference type="InterPro" id="IPR022310">
    <property type="entry name" value="NAD/GMP_synthase"/>
</dbReference>
<dbReference type="InterPro" id="IPR041856">
    <property type="entry name" value="NAD+_synth_C"/>
</dbReference>
<reference evidence="12" key="1">
    <citation type="journal article" date="2019" name="Int. J. Syst. Evol. Microbiol.">
        <title>The Global Catalogue of Microorganisms (GCM) 10K type strain sequencing project: providing services to taxonomists for standard genome sequencing and annotation.</title>
        <authorList>
            <consortium name="The Broad Institute Genomics Platform"/>
            <consortium name="The Broad Institute Genome Sequencing Center for Infectious Disease"/>
            <person name="Wu L."/>
            <person name="Ma J."/>
        </authorList>
    </citation>
    <scope>NUCLEOTIDE SEQUENCE [LARGE SCALE GENOMIC DNA]</scope>
    <source>
        <strain evidence="12">CECT 7069</strain>
    </source>
</reference>
<evidence type="ECO:0000256" key="6">
    <source>
        <dbReference type="ARBA" id="ARBA00023027"/>
    </source>
</evidence>
<feature type="active site" description="Nucleophile; for glutaminase activity" evidence="7">
    <location>
        <position position="192"/>
    </location>
</feature>
<comment type="function">
    <text evidence="7">Catalyzes the ATP-dependent amidation of deamido-NAD to form NAD. Uses L-glutamine as a nitrogen source.</text>
</comment>